<gene>
    <name evidence="1" type="ORF">QFC24_003244</name>
</gene>
<evidence type="ECO:0000313" key="2">
    <source>
        <dbReference type="Proteomes" id="UP001234202"/>
    </source>
</evidence>
<proteinExistence type="predicted"/>
<comment type="caution">
    <text evidence="1">The sequence shown here is derived from an EMBL/GenBank/DDBJ whole genome shotgun (WGS) entry which is preliminary data.</text>
</comment>
<dbReference type="Proteomes" id="UP001234202">
    <property type="component" value="Unassembled WGS sequence"/>
</dbReference>
<dbReference type="EMBL" id="JASBWV010000010">
    <property type="protein sequence ID" value="KAJ9124455.1"/>
    <property type="molecule type" value="Genomic_DNA"/>
</dbReference>
<keyword evidence="2" id="KW-1185">Reference proteome</keyword>
<name>A0ACC2XM50_9TREE</name>
<protein>
    <submittedName>
        <fullName evidence="1">Uncharacterized protein</fullName>
    </submittedName>
</protein>
<evidence type="ECO:0000313" key="1">
    <source>
        <dbReference type="EMBL" id="KAJ9124455.1"/>
    </source>
</evidence>
<sequence length="271" mass="29788">MADACTWRLSFEILAKRKLNLPYTRSTFRSAKAVRKNLVNQGIDESYIKSYKAQIDEVIKGIYMRLSAAADSHAAGPDEGFPAYNGAASSGGAVKREAPTGSQGSENKRPKSTSKKAKNAGTAGSDDGENVVKKKAKPRKRKKAEGETSEPSPNNPFNKPLQLSPELADVLGESQVSRPQAVKLLWVYIKQHNLQDPEDKRYIMCDEKLMKVLEEPRVHMMTMNKMLSAHFSPLPVPENDPAASSITPVPPVHDLNAYPPPVHALVPDVFQ</sequence>
<accession>A0ACC2XM50</accession>
<reference evidence="1" key="1">
    <citation type="submission" date="2023-04" db="EMBL/GenBank/DDBJ databases">
        <title>Draft Genome sequencing of Naganishia species isolated from polar environments using Oxford Nanopore Technology.</title>
        <authorList>
            <person name="Leo P."/>
            <person name="Venkateswaran K."/>
        </authorList>
    </citation>
    <scope>NUCLEOTIDE SEQUENCE</scope>
    <source>
        <strain evidence="1">DBVPG 5303</strain>
    </source>
</reference>
<organism evidence="1 2">
    <name type="scientific">Naganishia onofrii</name>
    <dbReference type="NCBI Taxonomy" id="1851511"/>
    <lineage>
        <taxon>Eukaryota</taxon>
        <taxon>Fungi</taxon>
        <taxon>Dikarya</taxon>
        <taxon>Basidiomycota</taxon>
        <taxon>Agaricomycotina</taxon>
        <taxon>Tremellomycetes</taxon>
        <taxon>Filobasidiales</taxon>
        <taxon>Filobasidiaceae</taxon>
        <taxon>Naganishia</taxon>
    </lineage>
</organism>